<evidence type="ECO:0000256" key="1">
    <source>
        <dbReference type="SAM" id="Phobius"/>
    </source>
</evidence>
<organism evidence="2 3">
    <name type="scientific">Marinobacter alkaliphilus</name>
    <dbReference type="NCBI Taxonomy" id="254719"/>
    <lineage>
        <taxon>Bacteria</taxon>
        <taxon>Pseudomonadati</taxon>
        <taxon>Pseudomonadota</taxon>
        <taxon>Gammaproteobacteria</taxon>
        <taxon>Pseudomonadales</taxon>
        <taxon>Marinobacteraceae</taxon>
        <taxon>Marinobacter</taxon>
    </lineage>
</organism>
<proteinExistence type="predicted"/>
<reference evidence="2 3" key="1">
    <citation type="submission" date="2024-04" db="EMBL/GenBank/DDBJ databases">
        <title>Marinobacter sp. SBY-1.</title>
        <authorList>
            <person name="Pan C."/>
        </authorList>
    </citation>
    <scope>NUCLEOTIDE SEQUENCE [LARGE SCALE GENOMIC DNA]</scope>
    <source>
        <strain evidence="2 3">SBY-1</strain>
    </source>
</reference>
<sequence length="170" mass="19390">MDNQLEQKEQIPAIEIGLVNEAAAFSSDLQPVVDLLTSLIPLALAILGGYIGVRQYITSRHKLKLELFGKRFAIFQATKTYMGQVLTGDFTEKQAQREFLIATQGARFVFDKKIRAYIDSIWEKSIDLENWSKDQDSSENSASRAAYMKWFNDQLSAIEKKFAPYMQLPQ</sequence>
<keyword evidence="1" id="KW-0812">Transmembrane</keyword>
<keyword evidence="1" id="KW-1133">Transmembrane helix</keyword>
<dbReference type="RefSeq" id="WP_342631222.1">
    <property type="nucleotide sequence ID" value="NZ_CP152380.1"/>
</dbReference>
<accession>A0ABZ3E1C0</accession>
<evidence type="ECO:0000313" key="2">
    <source>
        <dbReference type="EMBL" id="XAF53469.1"/>
    </source>
</evidence>
<evidence type="ECO:0008006" key="4">
    <source>
        <dbReference type="Google" id="ProtNLM"/>
    </source>
</evidence>
<name>A0ABZ3E1C0_9GAMM</name>
<feature type="transmembrane region" description="Helical" evidence="1">
    <location>
        <begin position="35"/>
        <end position="53"/>
    </location>
</feature>
<dbReference type="Proteomes" id="UP001445268">
    <property type="component" value="Chromosome"/>
</dbReference>
<evidence type="ECO:0000313" key="3">
    <source>
        <dbReference type="Proteomes" id="UP001445268"/>
    </source>
</evidence>
<dbReference type="EMBL" id="CP152380">
    <property type="protein sequence ID" value="XAF53469.1"/>
    <property type="molecule type" value="Genomic_DNA"/>
</dbReference>
<keyword evidence="3" id="KW-1185">Reference proteome</keyword>
<gene>
    <name evidence="2" type="ORF">AAGT77_16340</name>
</gene>
<keyword evidence="1" id="KW-0472">Membrane</keyword>
<protein>
    <recommendedName>
        <fullName evidence="4">DUF4381 domain-containing protein</fullName>
    </recommendedName>
</protein>